<dbReference type="EMBL" id="AP027151">
    <property type="protein sequence ID" value="BDV43975.1"/>
    <property type="molecule type" value="Genomic_DNA"/>
</dbReference>
<dbReference type="SUPFAM" id="SSF82199">
    <property type="entry name" value="SET domain"/>
    <property type="match status" value="1"/>
</dbReference>
<name>A0ABM8EP43_9BACT</name>
<gene>
    <name evidence="4" type="ORF">GURASL_28980</name>
</gene>
<dbReference type="Pfam" id="PF00856">
    <property type="entry name" value="SET"/>
    <property type="match status" value="1"/>
</dbReference>
<dbReference type="Gene3D" id="2.170.270.10">
    <property type="entry name" value="SET domain"/>
    <property type="match status" value="1"/>
</dbReference>
<evidence type="ECO:0000256" key="1">
    <source>
        <dbReference type="ARBA" id="ARBA00022679"/>
    </source>
</evidence>
<keyword evidence="5" id="KW-1185">Reference proteome</keyword>
<evidence type="ECO:0000259" key="3">
    <source>
        <dbReference type="PROSITE" id="PS50868"/>
    </source>
</evidence>
<dbReference type="RefSeq" id="WP_282000088.1">
    <property type="nucleotide sequence ID" value="NZ_AP027151.1"/>
</dbReference>
<proteinExistence type="predicted"/>
<protein>
    <recommendedName>
        <fullName evidence="3">Post-SET domain-containing protein</fullName>
    </recommendedName>
</protein>
<reference evidence="4 5" key="1">
    <citation type="submission" date="2022-12" db="EMBL/GenBank/DDBJ databases">
        <title>Polyphasic characterization of Geotalea uranireducens NIT-SL11 newly isolated from a complex of sewage sludge and microbially reduced graphene oxide.</title>
        <authorList>
            <person name="Xie L."/>
            <person name="Yoshida N."/>
            <person name="Meng L."/>
        </authorList>
    </citation>
    <scope>NUCLEOTIDE SEQUENCE [LARGE SCALE GENOMIC DNA]</scope>
    <source>
        <strain evidence="4 5">NIT-SL11</strain>
    </source>
</reference>
<evidence type="ECO:0000313" key="4">
    <source>
        <dbReference type="EMBL" id="BDV43975.1"/>
    </source>
</evidence>
<accession>A0ABM8EP43</accession>
<evidence type="ECO:0000313" key="5">
    <source>
        <dbReference type="Proteomes" id="UP001317705"/>
    </source>
</evidence>
<sequence>MDIEVRLSKTHGFGVFALRDFKPGEVVIAWNTSVRLSHEQAEYVADAEKVYLHPYDAHSYVLVQPPERYVNHSCAHNTEVIDFCDIAVRQISIGEEILSNYETDGAGLSFMCNCGSLHCRGAIGAKKTSEISP</sequence>
<keyword evidence="1" id="KW-0808">Transferase</keyword>
<organism evidence="4 5">
    <name type="scientific">Geotalea uraniireducens</name>
    <dbReference type="NCBI Taxonomy" id="351604"/>
    <lineage>
        <taxon>Bacteria</taxon>
        <taxon>Pseudomonadati</taxon>
        <taxon>Thermodesulfobacteriota</taxon>
        <taxon>Desulfuromonadia</taxon>
        <taxon>Geobacterales</taxon>
        <taxon>Geobacteraceae</taxon>
        <taxon>Geotalea</taxon>
    </lineage>
</organism>
<dbReference type="PROSITE" id="PS50868">
    <property type="entry name" value="POST_SET"/>
    <property type="match status" value="1"/>
</dbReference>
<keyword evidence="2" id="KW-0949">S-adenosyl-L-methionine</keyword>
<dbReference type="InterPro" id="IPR046341">
    <property type="entry name" value="SET_dom_sf"/>
</dbReference>
<evidence type="ECO:0000256" key="2">
    <source>
        <dbReference type="ARBA" id="ARBA00022691"/>
    </source>
</evidence>
<dbReference type="InterPro" id="IPR001214">
    <property type="entry name" value="SET_dom"/>
</dbReference>
<dbReference type="Proteomes" id="UP001317705">
    <property type="component" value="Chromosome"/>
</dbReference>
<dbReference type="InterPro" id="IPR003616">
    <property type="entry name" value="Post-SET_dom"/>
</dbReference>
<feature type="domain" description="Post-SET" evidence="3">
    <location>
        <begin position="108"/>
        <end position="124"/>
    </location>
</feature>